<proteinExistence type="inferred from homology"/>
<dbReference type="SMART" id="SM00109">
    <property type="entry name" value="C1"/>
    <property type="match status" value="2"/>
</dbReference>
<dbReference type="PROSITE" id="PS50004">
    <property type="entry name" value="C2"/>
    <property type="match status" value="1"/>
</dbReference>
<evidence type="ECO:0000256" key="10">
    <source>
        <dbReference type="ARBA" id="ARBA00022703"/>
    </source>
</evidence>
<dbReference type="GO" id="GO:0004697">
    <property type="term" value="F:diacylglycerol-dependent serine/threonine kinase activity"/>
    <property type="evidence" value="ECO:0007669"/>
    <property type="project" value="UniProtKB-EC"/>
</dbReference>
<dbReference type="FunFam" id="1.10.510.10:FF:000023">
    <property type="entry name" value="Protein kinase C"/>
    <property type="match status" value="1"/>
</dbReference>
<organism evidence="34 35">
    <name type="scientific">Dicentrarchus labrax</name>
    <name type="common">European seabass</name>
    <name type="synonym">Morone labrax</name>
    <dbReference type="NCBI Taxonomy" id="13489"/>
    <lineage>
        <taxon>Eukaryota</taxon>
        <taxon>Metazoa</taxon>
        <taxon>Chordata</taxon>
        <taxon>Craniata</taxon>
        <taxon>Vertebrata</taxon>
        <taxon>Euteleostomi</taxon>
        <taxon>Actinopterygii</taxon>
        <taxon>Neopterygii</taxon>
        <taxon>Teleostei</taxon>
        <taxon>Neoteleostei</taxon>
        <taxon>Acanthomorphata</taxon>
        <taxon>Eupercaria</taxon>
        <taxon>Moronidae</taxon>
        <taxon>Dicentrarchus</taxon>
    </lineage>
</organism>
<feature type="compositionally biased region" description="Polar residues" evidence="29">
    <location>
        <begin position="335"/>
        <end position="348"/>
    </location>
</feature>
<keyword evidence="17 27" id="KW-0106">Calcium</keyword>
<dbReference type="SMART" id="SM00220">
    <property type="entry name" value="S_TKc"/>
    <property type="match status" value="1"/>
</dbReference>
<comment type="cofactor">
    <cofactor evidence="27">
        <name>Ca(2+)</name>
        <dbReference type="ChEBI" id="CHEBI:29108"/>
    </cofactor>
    <text evidence="27">Binds 3 Ca(2+) ions per subunit. The ions are bound to the C2 domain.</text>
</comment>
<dbReference type="CDD" id="cd20836">
    <property type="entry name" value="C1_cPKC_rpt2"/>
    <property type="match status" value="1"/>
</dbReference>
<evidence type="ECO:0000256" key="28">
    <source>
        <dbReference type="PROSITE-ProRule" id="PRU10141"/>
    </source>
</evidence>
<dbReference type="FunFam" id="3.30.60.20:FF:000006">
    <property type="entry name" value="Protein kinase C"/>
    <property type="match status" value="1"/>
</dbReference>
<dbReference type="GO" id="GO:0005524">
    <property type="term" value="F:ATP binding"/>
    <property type="evidence" value="ECO:0007669"/>
    <property type="project" value="UniProtKB-UniRule"/>
</dbReference>
<feature type="domain" description="AGC-kinase C-terminal" evidence="33">
    <location>
        <begin position="607"/>
        <end position="677"/>
    </location>
</feature>
<dbReference type="Pfam" id="PF00433">
    <property type="entry name" value="Pkinase_C"/>
    <property type="match status" value="1"/>
</dbReference>
<evidence type="ECO:0000256" key="26">
    <source>
        <dbReference type="PIRSR" id="PIRSR000550-3"/>
    </source>
</evidence>
<keyword evidence="10" id="KW-0053">Apoptosis</keyword>
<keyword evidence="13 23" id="KW-0547">Nucleotide-binding</keyword>
<feature type="binding site" evidence="27">
    <location>
        <position position="204"/>
    </location>
    <ligand>
        <name>Ca(2+)</name>
        <dbReference type="ChEBI" id="CHEBI:29108"/>
        <label>1</label>
    </ligand>
</feature>
<dbReference type="Pfam" id="PF00168">
    <property type="entry name" value="C2"/>
    <property type="match status" value="1"/>
</dbReference>
<dbReference type="InterPro" id="IPR000719">
    <property type="entry name" value="Prot_kinase_dom"/>
</dbReference>
<keyword evidence="35" id="KW-1185">Reference proteome</keyword>
<dbReference type="FunFam" id="3.30.200.20:FF:000080">
    <property type="entry name" value="Protein kinase C"/>
    <property type="match status" value="1"/>
</dbReference>
<keyword evidence="19" id="KW-0472">Membrane</keyword>
<dbReference type="InterPro" id="IPR035892">
    <property type="entry name" value="C2_domain_sf"/>
</dbReference>
<feature type="binding site" evidence="27">
    <location>
        <position position="265"/>
    </location>
    <ligand>
        <name>Ca(2+)</name>
        <dbReference type="ChEBI" id="CHEBI:29108"/>
        <label>1</label>
    </ligand>
</feature>
<dbReference type="InterPro" id="IPR000008">
    <property type="entry name" value="C2_dom"/>
</dbReference>
<evidence type="ECO:0000259" key="32">
    <source>
        <dbReference type="PROSITE" id="PS50081"/>
    </source>
</evidence>
<feature type="region of interest" description="Disordered" evidence="29">
    <location>
        <begin position="1"/>
        <end position="20"/>
    </location>
</feature>
<evidence type="ECO:0000313" key="35">
    <source>
        <dbReference type="Proteomes" id="UP000694389"/>
    </source>
</evidence>
<dbReference type="GO" id="GO:0005737">
    <property type="term" value="C:cytoplasm"/>
    <property type="evidence" value="ECO:0007669"/>
    <property type="project" value="UniProtKB-SubCell"/>
</dbReference>
<evidence type="ECO:0000256" key="20">
    <source>
        <dbReference type="ARBA" id="ARBA00023242"/>
    </source>
</evidence>
<dbReference type="SMART" id="SM00133">
    <property type="entry name" value="S_TK_X"/>
    <property type="match status" value="1"/>
</dbReference>
<evidence type="ECO:0000313" key="34">
    <source>
        <dbReference type="Ensembl" id="ENSDLAP00005073442.1"/>
    </source>
</evidence>
<evidence type="ECO:0000256" key="25">
    <source>
        <dbReference type="PIRSR" id="PIRSR000550-2"/>
    </source>
</evidence>
<keyword evidence="11 27" id="KW-0479">Metal-binding</keyword>
<keyword evidence="8" id="KW-0597">Phosphoprotein</keyword>
<feature type="binding site" evidence="27">
    <location>
        <position position="263"/>
    </location>
    <ligand>
        <name>Ca(2+)</name>
        <dbReference type="ChEBI" id="CHEBI:29108"/>
        <label>1</label>
    </ligand>
</feature>
<feature type="binding site" evidence="25">
    <location>
        <position position="262"/>
    </location>
    <ligand>
        <name>a 1,2-diacyl-sn-glycero-3-phospho-(1D-myo-inositol-4,5-bisphosphate)</name>
        <dbReference type="ChEBI" id="CHEBI:58456"/>
    </ligand>
</feature>
<comment type="catalytic activity">
    <reaction evidence="22">
        <text>L-seryl-[protein] + ATP = O-phospho-L-seryl-[protein] + ADP + H(+)</text>
        <dbReference type="Rhea" id="RHEA:17989"/>
        <dbReference type="Rhea" id="RHEA-COMP:9863"/>
        <dbReference type="Rhea" id="RHEA-COMP:11604"/>
        <dbReference type="ChEBI" id="CHEBI:15378"/>
        <dbReference type="ChEBI" id="CHEBI:29999"/>
        <dbReference type="ChEBI" id="CHEBI:30616"/>
        <dbReference type="ChEBI" id="CHEBI:83421"/>
        <dbReference type="ChEBI" id="CHEBI:456216"/>
        <dbReference type="EC" id="2.7.11.13"/>
    </reaction>
</comment>
<dbReference type="InterPro" id="IPR014375">
    <property type="entry name" value="Protein_kinase_C_a/b/g"/>
</dbReference>
<dbReference type="PROSITE" id="PS50081">
    <property type="entry name" value="ZF_DAG_PE_2"/>
    <property type="match status" value="2"/>
</dbReference>
<evidence type="ECO:0000256" key="4">
    <source>
        <dbReference type="ARBA" id="ARBA00005490"/>
    </source>
</evidence>
<feature type="domain" description="C2" evidence="30">
    <location>
        <begin position="175"/>
        <end position="292"/>
    </location>
</feature>
<evidence type="ECO:0000256" key="24">
    <source>
        <dbReference type="PIRSR" id="PIRSR000550-1"/>
    </source>
</evidence>
<comment type="subcellular location">
    <subcellularLocation>
        <location evidence="3">Cytoplasm</location>
    </subcellularLocation>
    <subcellularLocation>
        <location evidence="2">Membrane</location>
        <topology evidence="2">Peripheral membrane protein</topology>
    </subcellularLocation>
    <subcellularLocation>
        <location evidence="1">Nucleus</location>
    </subcellularLocation>
</comment>
<evidence type="ECO:0000256" key="3">
    <source>
        <dbReference type="ARBA" id="ARBA00004496"/>
    </source>
</evidence>
<evidence type="ECO:0000256" key="9">
    <source>
        <dbReference type="ARBA" id="ARBA00022679"/>
    </source>
</evidence>
<evidence type="ECO:0000256" key="6">
    <source>
        <dbReference type="ARBA" id="ARBA00022490"/>
    </source>
</evidence>
<dbReference type="Proteomes" id="UP000694389">
    <property type="component" value="Unassembled WGS sequence"/>
</dbReference>
<dbReference type="InterPro" id="IPR008271">
    <property type="entry name" value="Ser/Thr_kinase_AS"/>
</dbReference>
<dbReference type="InterPro" id="IPR017892">
    <property type="entry name" value="Pkinase_C"/>
</dbReference>
<evidence type="ECO:0000256" key="29">
    <source>
        <dbReference type="SAM" id="MobiDB-lite"/>
    </source>
</evidence>
<dbReference type="InterPro" id="IPR000961">
    <property type="entry name" value="AGC-kinase_C"/>
</dbReference>
<keyword evidence="6" id="KW-0963">Cytoplasm</keyword>
<dbReference type="PROSITE" id="PS00479">
    <property type="entry name" value="ZF_DAG_PE_1"/>
    <property type="match status" value="1"/>
</dbReference>
<evidence type="ECO:0000256" key="15">
    <source>
        <dbReference type="ARBA" id="ARBA00022777"/>
    </source>
</evidence>
<keyword evidence="16" id="KW-0862">Zinc</keyword>
<dbReference type="Gene3D" id="2.60.40.150">
    <property type="entry name" value="C2 domain"/>
    <property type="match status" value="1"/>
</dbReference>
<dbReference type="PROSITE" id="PS00108">
    <property type="entry name" value="PROTEIN_KINASE_ST"/>
    <property type="match status" value="1"/>
</dbReference>
<evidence type="ECO:0000256" key="21">
    <source>
        <dbReference type="ARBA" id="ARBA00047272"/>
    </source>
</evidence>
<dbReference type="FunFam" id="2.60.40.150:FF:000012">
    <property type="entry name" value="Kinase C alpha type"/>
    <property type="match status" value="1"/>
</dbReference>
<evidence type="ECO:0000256" key="13">
    <source>
        <dbReference type="ARBA" id="ARBA00022741"/>
    </source>
</evidence>
<protein>
    <recommendedName>
        <fullName evidence="5 23">Protein kinase C</fullName>
        <ecNumber evidence="5 23">2.7.11.13</ecNumber>
    </recommendedName>
</protein>
<reference evidence="34" key="2">
    <citation type="submission" date="2025-09" db="UniProtKB">
        <authorList>
            <consortium name="Ensembl"/>
        </authorList>
    </citation>
    <scope>IDENTIFICATION</scope>
</reference>
<name>A0A8P4GAE1_DICLA</name>
<dbReference type="FunFam" id="3.30.60.20:FF:000031">
    <property type="entry name" value="Protein kinase C alpha"/>
    <property type="match status" value="1"/>
</dbReference>
<keyword evidence="12" id="KW-0677">Repeat</keyword>
<dbReference type="FunFam" id="3.30.200.20:FF:000103">
    <property type="entry name" value="Protein kinase C"/>
    <property type="match status" value="1"/>
</dbReference>
<feature type="binding site" evidence="27">
    <location>
        <position position="271"/>
    </location>
    <ligand>
        <name>Ca(2+)</name>
        <dbReference type="ChEBI" id="CHEBI:29108"/>
        <label>1</label>
    </ligand>
</feature>
<dbReference type="Pfam" id="PF00069">
    <property type="entry name" value="Pkinase"/>
    <property type="match status" value="1"/>
</dbReference>
<dbReference type="GO" id="GO:0035162">
    <property type="term" value="P:embryonic hemopoiesis"/>
    <property type="evidence" value="ECO:0007669"/>
    <property type="project" value="Ensembl"/>
</dbReference>
<dbReference type="GO" id="GO:0016020">
    <property type="term" value="C:membrane"/>
    <property type="evidence" value="ECO:0007669"/>
    <property type="project" value="UniProtKB-SubCell"/>
</dbReference>
<evidence type="ECO:0000256" key="5">
    <source>
        <dbReference type="ARBA" id="ARBA00012429"/>
    </source>
</evidence>
<dbReference type="InterPro" id="IPR002219">
    <property type="entry name" value="PKC_DAG/PE"/>
</dbReference>
<dbReference type="SUPFAM" id="SSF56112">
    <property type="entry name" value="Protein kinase-like (PK-like)"/>
    <property type="match status" value="1"/>
</dbReference>
<evidence type="ECO:0000256" key="16">
    <source>
        <dbReference type="ARBA" id="ARBA00022833"/>
    </source>
</evidence>
<evidence type="ECO:0000256" key="27">
    <source>
        <dbReference type="PIRSR" id="PIRSR000550-4"/>
    </source>
</evidence>
<dbReference type="PANTHER" id="PTHR24351">
    <property type="entry name" value="RIBOSOMAL PROTEIN S6 KINASE"/>
    <property type="match status" value="1"/>
</dbReference>
<evidence type="ECO:0000256" key="8">
    <source>
        <dbReference type="ARBA" id="ARBA00022553"/>
    </source>
</evidence>
<feature type="binding site" evidence="27">
    <location>
        <position position="269"/>
    </location>
    <ligand>
        <name>Ca(2+)</name>
        <dbReference type="ChEBI" id="CHEBI:29108"/>
        <label>1</label>
    </ligand>
</feature>
<dbReference type="AlphaFoldDB" id="A0A8P4GAE1"/>
<feature type="domain" description="Phorbol-ester/DAG-type" evidence="32">
    <location>
        <begin position="38"/>
        <end position="88"/>
    </location>
</feature>
<dbReference type="InterPro" id="IPR017441">
    <property type="entry name" value="Protein_kinase_ATP_BS"/>
</dbReference>
<dbReference type="GeneTree" id="ENSGT00940000155217"/>
<feature type="binding site" evidence="27">
    <location>
        <position position="203"/>
    </location>
    <ligand>
        <name>Ca(2+)</name>
        <dbReference type="ChEBI" id="CHEBI:29108"/>
        <label>1</label>
    </ligand>
</feature>
<feature type="binding site" evidence="25">
    <location>
        <position position="212"/>
    </location>
    <ligand>
        <name>a 1,2-diacyl-sn-glycero-3-phospho-(1D-myo-inositol-4,5-bisphosphate)</name>
        <dbReference type="ChEBI" id="CHEBI:58456"/>
    </ligand>
</feature>
<evidence type="ECO:0000256" key="17">
    <source>
        <dbReference type="ARBA" id="ARBA00022837"/>
    </source>
</evidence>
<dbReference type="CDD" id="cd04026">
    <property type="entry name" value="C2_PKC_alpha_gamma"/>
    <property type="match status" value="1"/>
</dbReference>
<comment type="catalytic activity">
    <reaction evidence="21 23">
        <text>L-threonyl-[protein] + ATP = O-phospho-L-threonyl-[protein] + ADP + H(+)</text>
        <dbReference type="Rhea" id="RHEA:46608"/>
        <dbReference type="Rhea" id="RHEA-COMP:11060"/>
        <dbReference type="Rhea" id="RHEA-COMP:11605"/>
        <dbReference type="ChEBI" id="CHEBI:15378"/>
        <dbReference type="ChEBI" id="CHEBI:30013"/>
        <dbReference type="ChEBI" id="CHEBI:30616"/>
        <dbReference type="ChEBI" id="CHEBI:61977"/>
        <dbReference type="ChEBI" id="CHEBI:456216"/>
        <dbReference type="EC" id="2.7.11.13"/>
    </reaction>
</comment>
<evidence type="ECO:0000256" key="1">
    <source>
        <dbReference type="ARBA" id="ARBA00004123"/>
    </source>
</evidence>
<evidence type="ECO:0000259" key="30">
    <source>
        <dbReference type="PROSITE" id="PS50004"/>
    </source>
</evidence>
<dbReference type="InterPro" id="IPR020454">
    <property type="entry name" value="DAG/PE-bd"/>
</dbReference>
<reference evidence="34" key="1">
    <citation type="submission" date="2025-08" db="UniProtKB">
        <authorList>
            <consortium name="Ensembl"/>
        </authorList>
    </citation>
    <scope>IDENTIFICATION</scope>
</reference>
<feature type="binding site" evidence="27">
    <location>
        <position position="264"/>
    </location>
    <ligand>
        <name>Ca(2+)</name>
        <dbReference type="ChEBI" id="CHEBI:29108"/>
        <label>1</label>
    </ligand>
</feature>
<evidence type="ECO:0000256" key="22">
    <source>
        <dbReference type="ARBA" id="ARBA00047470"/>
    </source>
</evidence>
<evidence type="ECO:0000256" key="18">
    <source>
        <dbReference type="ARBA" id="ARBA00022840"/>
    </source>
</evidence>
<accession>A0A8P4GAE1</accession>
<dbReference type="PRINTS" id="PR00008">
    <property type="entry name" value="DAGPEDOMAIN"/>
</dbReference>
<evidence type="ECO:0000256" key="23">
    <source>
        <dbReference type="PIRNR" id="PIRNR000550"/>
    </source>
</evidence>
<dbReference type="CDD" id="cd20833">
    <property type="entry name" value="C1_cPKC_rpt1"/>
    <property type="match status" value="1"/>
</dbReference>
<comment type="similarity">
    <text evidence="4 23">Belongs to the protein kinase superfamily. AGC Ser/Thr protein kinase family. PKC subfamily.</text>
</comment>
<evidence type="ECO:0000256" key="2">
    <source>
        <dbReference type="ARBA" id="ARBA00004170"/>
    </source>
</evidence>
<feature type="region of interest" description="Disordered" evidence="29">
    <location>
        <begin position="326"/>
        <end position="348"/>
    </location>
</feature>
<dbReference type="PIRSF" id="PIRSF000550">
    <property type="entry name" value="PKC_alpha"/>
    <property type="match status" value="1"/>
</dbReference>
<keyword evidence="18 23" id="KW-0067">ATP-binding</keyword>
<feature type="domain" description="Protein kinase" evidence="31">
    <location>
        <begin position="358"/>
        <end position="606"/>
    </location>
</feature>
<feature type="binding site" evidence="26">
    <location>
        <begin position="364"/>
        <end position="372"/>
    </location>
    <ligand>
        <name>ATP</name>
        <dbReference type="ChEBI" id="CHEBI:30616"/>
    </ligand>
</feature>
<dbReference type="GO" id="GO:0008270">
    <property type="term" value="F:zinc ion binding"/>
    <property type="evidence" value="ECO:0007669"/>
    <property type="project" value="UniProtKB-KW"/>
</dbReference>
<evidence type="ECO:0000256" key="12">
    <source>
        <dbReference type="ARBA" id="ARBA00022737"/>
    </source>
</evidence>
<dbReference type="PROSITE" id="PS51285">
    <property type="entry name" value="AGC_KINASE_CTER"/>
    <property type="match status" value="1"/>
</dbReference>
<feature type="binding site" evidence="27">
    <location>
        <position position="268"/>
    </location>
    <ligand>
        <name>Ca(2+)</name>
        <dbReference type="ChEBI" id="CHEBI:29108"/>
        <label>1</label>
    </ligand>
</feature>
<evidence type="ECO:0000256" key="11">
    <source>
        <dbReference type="ARBA" id="ARBA00022723"/>
    </source>
</evidence>
<dbReference type="Gene3D" id="3.30.200.20">
    <property type="entry name" value="Phosphorylase Kinase, domain 1"/>
    <property type="match status" value="2"/>
</dbReference>
<dbReference type="Pfam" id="PF00130">
    <property type="entry name" value="C1_1"/>
    <property type="match status" value="2"/>
</dbReference>
<sequence>MADSAAANSDGEDGPREPMRGFARQGALRQKNVHEVKDHKFIARFFKQPTFCSHCTDFIWGFGKQGFQCQVCCFVVHKRCHEFVTFSCPGADKGPWKCADTDFNDSLFLLSFQDPRAKHKFKIHTYSSPTFCDHCGSLLYGLIHQGMRCDHCMMNIHKRCVANVPSLCGTDHTERRGRLNIIAEVKTNVLTVTIKEGRNLVPMDPNGLSDPYVKLKLIPDPRSESKQKTKTIKCNLNPVWNETFKFHLKEYDKDRRLSVEVWDWDLTSRNDFMGSLSFGISELQKLGVDGWFKLLSQEEGEYFNVPVAPEGEEGNEELRQKFERAKIGPGKNSEGKSANAASRFDSNGNQDRMKLSDFNFLMVLGKGSFGKVMLAERKGTEELYAVKILKKDVVIQDDDVECTMVEKRVLALSGKPPFLTQLHSTFQSMDRLYFVMEYINGGDLMYQIQQVGKFKEPHAVFYAAEIAIGLFFLHLKGIIYRDLKLDNVMLDCEGHIKIADFGMCKENMIDGVTTKTFCGTPDYIAPEVECVCGVRDGGWAGITGPPFDGEDEDELFQSIMEHHVSYPKSMSKEAVAICKGLMTKHPAKRLGCGPEGERDIRDHSFFRYMDWEKLENKEVQPPFKPRACGRDAENFDRFFTRHPPVLTPPDEEVIQNLDQDEFQGFSFINPEFPGAATTPATEQA</sequence>
<dbReference type="PROSITE" id="PS50011">
    <property type="entry name" value="PROTEIN_KINASE_DOM"/>
    <property type="match status" value="1"/>
</dbReference>
<dbReference type="Gene3D" id="1.10.510.10">
    <property type="entry name" value="Transferase(Phosphotransferase) domain 1"/>
    <property type="match status" value="2"/>
</dbReference>
<dbReference type="SUPFAM" id="SSF49562">
    <property type="entry name" value="C2 domain (Calcium/lipid-binding domain, CaLB)"/>
    <property type="match status" value="1"/>
</dbReference>
<dbReference type="InterPro" id="IPR046349">
    <property type="entry name" value="C1-like_sf"/>
</dbReference>
<feature type="binding site" evidence="26 28">
    <location>
        <position position="387"/>
    </location>
    <ligand>
        <name>ATP</name>
        <dbReference type="ChEBI" id="CHEBI:30616"/>
    </ligand>
</feature>
<keyword evidence="7 23" id="KW-0723">Serine/threonine-protein kinase</keyword>
<dbReference type="SUPFAM" id="SSF57889">
    <property type="entry name" value="Cysteine-rich domain"/>
    <property type="match status" value="2"/>
</dbReference>
<feature type="domain" description="Phorbol-ester/DAG-type" evidence="32">
    <location>
        <begin position="118"/>
        <end position="168"/>
    </location>
</feature>
<keyword evidence="14" id="KW-0863">Zinc-finger</keyword>
<dbReference type="InterPro" id="IPR011009">
    <property type="entry name" value="Kinase-like_dom_sf"/>
</dbReference>
<dbReference type="Ensembl" id="ENSDLAT00005075987.1">
    <property type="protein sequence ID" value="ENSDLAP00005073442.1"/>
    <property type="gene ID" value="ENSDLAG00005026189.2"/>
</dbReference>
<dbReference type="PROSITE" id="PS00107">
    <property type="entry name" value="PROTEIN_KINASE_ATP"/>
    <property type="match status" value="1"/>
</dbReference>
<dbReference type="GO" id="GO:0007596">
    <property type="term" value="P:blood coagulation"/>
    <property type="evidence" value="ECO:0007669"/>
    <property type="project" value="Ensembl"/>
</dbReference>
<dbReference type="SMART" id="SM00239">
    <property type="entry name" value="C2"/>
    <property type="match status" value="1"/>
</dbReference>
<feature type="binding site" evidence="27">
    <location>
        <position position="210"/>
    </location>
    <ligand>
        <name>Ca(2+)</name>
        <dbReference type="ChEBI" id="CHEBI:29108"/>
        <label>1</label>
    </ligand>
</feature>
<gene>
    <name evidence="34" type="primary">LOC127356201</name>
</gene>
<evidence type="ECO:0000256" key="14">
    <source>
        <dbReference type="ARBA" id="ARBA00022771"/>
    </source>
</evidence>
<dbReference type="GO" id="GO:0006915">
    <property type="term" value="P:apoptotic process"/>
    <property type="evidence" value="ECO:0007669"/>
    <property type="project" value="UniProtKB-KW"/>
</dbReference>
<evidence type="ECO:0000259" key="31">
    <source>
        <dbReference type="PROSITE" id="PS50011"/>
    </source>
</evidence>
<keyword evidence="15 23" id="KW-0418">Kinase</keyword>
<feature type="active site" description="Proton acceptor" evidence="24">
    <location>
        <position position="482"/>
    </location>
</feature>
<dbReference type="EC" id="2.7.11.13" evidence="5 23"/>
<evidence type="ECO:0000256" key="19">
    <source>
        <dbReference type="ARBA" id="ARBA00023136"/>
    </source>
</evidence>
<evidence type="ECO:0000259" key="33">
    <source>
        <dbReference type="PROSITE" id="PS51285"/>
    </source>
</evidence>
<dbReference type="Gene3D" id="3.30.60.20">
    <property type="match status" value="2"/>
</dbReference>
<evidence type="ECO:0000256" key="7">
    <source>
        <dbReference type="ARBA" id="ARBA00022527"/>
    </source>
</evidence>
<keyword evidence="9 23" id="KW-0808">Transferase</keyword>
<dbReference type="GO" id="GO:0005634">
    <property type="term" value="C:nucleus"/>
    <property type="evidence" value="ECO:0007669"/>
    <property type="project" value="UniProtKB-SubCell"/>
</dbReference>
<keyword evidence="20" id="KW-0539">Nucleus</keyword>
<dbReference type="PRINTS" id="PR00360">
    <property type="entry name" value="C2DOMAIN"/>
</dbReference>